<dbReference type="InterPro" id="IPR025877">
    <property type="entry name" value="MobA-like_NTP_Trfase"/>
</dbReference>
<dbReference type="AlphaFoldDB" id="A0A3B0YGD3"/>
<evidence type="ECO:0000259" key="1">
    <source>
        <dbReference type="Pfam" id="PF12804"/>
    </source>
</evidence>
<protein>
    <recommendedName>
        <fullName evidence="1">MobA-like NTP transferase domain-containing protein</fullName>
    </recommendedName>
</protein>
<name>A0A3B0YGD3_9ZZZZ</name>
<reference evidence="2" key="1">
    <citation type="submission" date="2018-06" db="EMBL/GenBank/DDBJ databases">
        <authorList>
            <person name="Zhirakovskaya E."/>
        </authorList>
    </citation>
    <scope>NUCLEOTIDE SEQUENCE</scope>
</reference>
<dbReference type="EMBL" id="UOFK01000207">
    <property type="protein sequence ID" value="VAW79945.1"/>
    <property type="molecule type" value="Genomic_DNA"/>
</dbReference>
<dbReference type="Pfam" id="PF12804">
    <property type="entry name" value="NTP_transf_3"/>
    <property type="match status" value="1"/>
</dbReference>
<organism evidence="2">
    <name type="scientific">hydrothermal vent metagenome</name>
    <dbReference type="NCBI Taxonomy" id="652676"/>
    <lineage>
        <taxon>unclassified sequences</taxon>
        <taxon>metagenomes</taxon>
        <taxon>ecological metagenomes</taxon>
    </lineage>
</organism>
<gene>
    <name evidence="2" type="ORF">MNBD_GAMMA13-2051</name>
</gene>
<proteinExistence type="predicted"/>
<sequence length="263" mass="28814">MTLSPFTAVVLAADRNANDPLLQASGACCKAMLKIDGTPMLERVVQALLNSKHIDHIVISGSQKQQLPGSTFLSSALEQGLIHWKPPANSPSGSAYQAMQALADTPVLLTTADHPLLRADIIDDFISRSLESNADLGVGLTDFASIHAHYPTAKKTVTKFRDGGYCGCNLFTFMTPASHRVAKAWRRVEQQRKNPLRIISQLGWWSVLRYLLGWMTLNQALDSLSQRLNANIAPIHLPYPEAAIDVDSIADQELVETITDTDK</sequence>
<dbReference type="GO" id="GO:0016779">
    <property type="term" value="F:nucleotidyltransferase activity"/>
    <property type="evidence" value="ECO:0007669"/>
    <property type="project" value="UniProtKB-ARBA"/>
</dbReference>
<accession>A0A3B0YGD3</accession>
<dbReference type="InterPro" id="IPR029044">
    <property type="entry name" value="Nucleotide-diphossugar_trans"/>
</dbReference>
<dbReference type="SUPFAM" id="SSF53448">
    <property type="entry name" value="Nucleotide-diphospho-sugar transferases"/>
    <property type="match status" value="1"/>
</dbReference>
<dbReference type="Gene3D" id="3.90.550.10">
    <property type="entry name" value="Spore Coat Polysaccharide Biosynthesis Protein SpsA, Chain A"/>
    <property type="match status" value="1"/>
</dbReference>
<evidence type="ECO:0000313" key="2">
    <source>
        <dbReference type="EMBL" id="VAW79945.1"/>
    </source>
</evidence>
<feature type="domain" description="MobA-like NTP transferase" evidence="1">
    <location>
        <begin position="9"/>
        <end position="138"/>
    </location>
</feature>